<evidence type="ECO:0000256" key="4">
    <source>
        <dbReference type="ARBA" id="ARBA00022679"/>
    </source>
</evidence>
<evidence type="ECO:0000256" key="6">
    <source>
        <dbReference type="ARBA" id="ARBA00023163"/>
    </source>
</evidence>
<comment type="similarity">
    <text evidence="1">Belongs to the RNA polymerase beta chain family.</text>
</comment>
<dbReference type="EMBL" id="BGPR01016338">
    <property type="protein sequence ID" value="GBN72633.1"/>
    <property type="molecule type" value="Genomic_DNA"/>
</dbReference>
<keyword evidence="3 8" id="KW-0240">DNA-directed RNA polymerase</keyword>
<dbReference type="GO" id="GO:0032549">
    <property type="term" value="F:ribonucleoside binding"/>
    <property type="evidence" value="ECO:0007669"/>
    <property type="project" value="InterPro"/>
</dbReference>
<dbReference type="SUPFAM" id="SSF64484">
    <property type="entry name" value="beta and beta-prime subunits of DNA dependent RNA-polymerase"/>
    <property type="match status" value="1"/>
</dbReference>
<dbReference type="Proteomes" id="UP000499080">
    <property type="component" value="Unassembled WGS sequence"/>
</dbReference>
<dbReference type="GO" id="GO:0006351">
    <property type="term" value="P:DNA-templated transcription"/>
    <property type="evidence" value="ECO:0007669"/>
    <property type="project" value="InterPro"/>
</dbReference>
<keyword evidence="9" id="KW-1185">Reference proteome</keyword>
<keyword evidence="4" id="KW-0808">Transferase</keyword>
<name>A0A4Y2RA94_ARAVE</name>
<dbReference type="InterPro" id="IPR007644">
    <property type="entry name" value="RNA_pol_bsu_protrusion"/>
</dbReference>
<dbReference type="PANTHER" id="PTHR20856">
    <property type="entry name" value="DNA-DIRECTED RNA POLYMERASE I SUBUNIT 2"/>
    <property type="match status" value="1"/>
</dbReference>
<evidence type="ECO:0000256" key="3">
    <source>
        <dbReference type="ARBA" id="ARBA00022478"/>
    </source>
</evidence>
<dbReference type="EC" id="2.7.7.6" evidence="2"/>
<evidence type="ECO:0000256" key="5">
    <source>
        <dbReference type="ARBA" id="ARBA00022695"/>
    </source>
</evidence>
<protein>
    <recommendedName>
        <fullName evidence="2">DNA-directed RNA polymerase</fullName>
        <ecNumber evidence="2">2.7.7.6</ecNumber>
    </recommendedName>
</protein>
<dbReference type="Pfam" id="PF04563">
    <property type="entry name" value="RNA_pol_Rpb2_1"/>
    <property type="match status" value="1"/>
</dbReference>
<keyword evidence="6" id="KW-0804">Transcription</keyword>
<reference evidence="8 9" key="1">
    <citation type="journal article" date="2019" name="Sci. Rep.">
        <title>Orb-weaving spider Araneus ventricosus genome elucidates the spidroin gene catalogue.</title>
        <authorList>
            <person name="Kono N."/>
            <person name="Nakamura H."/>
            <person name="Ohtoshi R."/>
            <person name="Moran D.A.P."/>
            <person name="Shinohara A."/>
            <person name="Yoshida Y."/>
            <person name="Fujiwara M."/>
            <person name="Mori M."/>
            <person name="Tomita M."/>
            <person name="Arakawa K."/>
        </authorList>
    </citation>
    <scope>NUCLEOTIDE SEQUENCE [LARGE SCALE GENOMIC DNA]</scope>
</reference>
<dbReference type="GO" id="GO:0000428">
    <property type="term" value="C:DNA-directed RNA polymerase complex"/>
    <property type="evidence" value="ECO:0007669"/>
    <property type="project" value="UniProtKB-KW"/>
</dbReference>
<comment type="caution">
    <text evidence="8">The sequence shown here is derived from an EMBL/GenBank/DDBJ whole genome shotgun (WGS) entry which is preliminary data.</text>
</comment>
<keyword evidence="5" id="KW-0548">Nucleotidyltransferase</keyword>
<dbReference type="GO" id="GO:0003899">
    <property type="term" value="F:DNA-directed RNA polymerase activity"/>
    <property type="evidence" value="ECO:0007669"/>
    <property type="project" value="UniProtKB-EC"/>
</dbReference>
<dbReference type="AlphaFoldDB" id="A0A4Y2RA94"/>
<gene>
    <name evidence="8" type="primary">RpII140_2</name>
    <name evidence="8" type="ORF">AVEN_270193_1</name>
</gene>
<evidence type="ECO:0000256" key="1">
    <source>
        <dbReference type="ARBA" id="ARBA00006835"/>
    </source>
</evidence>
<dbReference type="OrthoDB" id="10248617at2759"/>
<sequence length="137" mass="15500">MQKSFIGKIPIIFRSTYCLLNELTYCDLTELNEQPFDPGGYFIINGSGRVLIAQENMATNSVCVFQMKDSKYPYKSECRSCFEHSSRQTSTLWVNMLARGGQGVRKSAIGQRIIDILPYIKQSKADIRASDMLISIV</sequence>
<evidence type="ECO:0000256" key="2">
    <source>
        <dbReference type="ARBA" id="ARBA00012418"/>
    </source>
</evidence>
<organism evidence="8 9">
    <name type="scientific">Araneus ventricosus</name>
    <name type="common">Orbweaver spider</name>
    <name type="synonym">Epeira ventricosa</name>
    <dbReference type="NCBI Taxonomy" id="182803"/>
    <lineage>
        <taxon>Eukaryota</taxon>
        <taxon>Metazoa</taxon>
        <taxon>Ecdysozoa</taxon>
        <taxon>Arthropoda</taxon>
        <taxon>Chelicerata</taxon>
        <taxon>Arachnida</taxon>
        <taxon>Araneae</taxon>
        <taxon>Araneomorphae</taxon>
        <taxon>Entelegynae</taxon>
        <taxon>Araneoidea</taxon>
        <taxon>Araneidae</taxon>
        <taxon>Araneus</taxon>
    </lineage>
</organism>
<accession>A0A4Y2RA94</accession>
<feature type="domain" description="RNA polymerase beta subunit protrusion" evidence="7">
    <location>
        <begin position="2"/>
        <end position="59"/>
    </location>
</feature>
<evidence type="ECO:0000313" key="8">
    <source>
        <dbReference type="EMBL" id="GBN72633.1"/>
    </source>
</evidence>
<dbReference type="InterPro" id="IPR015712">
    <property type="entry name" value="DNA-dir_RNA_pol_su2"/>
</dbReference>
<evidence type="ECO:0000313" key="9">
    <source>
        <dbReference type="Proteomes" id="UP000499080"/>
    </source>
</evidence>
<evidence type="ECO:0000259" key="7">
    <source>
        <dbReference type="Pfam" id="PF04563"/>
    </source>
</evidence>
<dbReference type="GO" id="GO:0003677">
    <property type="term" value="F:DNA binding"/>
    <property type="evidence" value="ECO:0007669"/>
    <property type="project" value="InterPro"/>
</dbReference>
<proteinExistence type="inferred from homology"/>
<dbReference type="Gene3D" id="3.90.1100.10">
    <property type="match status" value="1"/>
</dbReference>